<dbReference type="EMBL" id="FO117623">
    <property type="protein sequence ID" value="CCG05017.1"/>
    <property type="molecule type" value="Genomic_DNA"/>
</dbReference>
<dbReference type="PANTHER" id="PTHR43229:SF6">
    <property type="entry name" value="ABC-TYPE MULTIDRUG TRANSPORT SYSTEM, PERMEASE COMPONENT"/>
    <property type="match status" value="1"/>
</dbReference>
<organism evidence="9 10">
    <name type="scientific">Blastococcus saxobsidens (strain DD2)</name>
    <dbReference type="NCBI Taxonomy" id="1146883"/>
    <lineage>
        <taxon>Bacteria</taxon>
        <taxon>Bacillati</taxon>
        <taxon>Actinomycetota</taxon>
        <taxon>Actinomycetes</taxon>
        <taxon>Geodermatophilales</taxon>
        <taxon>Geodermatophilaceae</taxon>
        <taxon>Blastococcus</taxon>
    </lineage>
</organism>
<evidence type="ECO:0000256" key="1">
    <source>
        <dbReference type="ARBA" id="ARBA00004141"/>
    </source>
</evidence>
<evidence type="ECO:0000313" key="9">
    <source>
        <dbReference type="EMBL" id="CCG05017.1"/>
    </source>
</evidence>
<keyword evidence="3 6" id="KW-1133">Transmembrane helix</keyword>
<evidence type="ECO:0000256" key="5">
    <source>
        <dbReference type="ARBA" id="ARBA00023251"/>
    </source>
</evidence>
<keyword evidence="2 6" id="KW-0812">Transmembrane</keyword>
<dbReference type="InterPro" id="IPR051784">
    <property type="entry name" value="Nod_factor_ABC_transporter"/>
</dbReference>
<dbReference type="Proteomes" id="UP000007517">
    <property type="component" value="Chromosome"/>
</dbReference>
<comment type="subcellular location">
    <subcellularLocation>
        <location evidence="6">Cell membrane</location>
        <topology evidence="6">Multi-pass membrane protein</topology>
    </subcellularLocation>
    <subcellularLocation>
        <location evidence="1">Membrane</location>
        <topology evidence="1">Multi-pass membrane protein</topology>
    </subcellularLocation>
</comment>
<feature type="transmembrane region" description="Helical" evidence="6">
    <location>
        <begin position="46"/>
        <end position="66"/>
    </location>
</feature>
<feature type="domain" description="ABC transmembrane type-2" evidence="8">
    <location>
        <begin position="44"/>
        <end position="278"/>
    </location>
</feature>
<dbReference type="GO" id="GO:0043190">
    <property type="term" value="C:ATP-binding cassette (ABC) transporter complex"/>
    <property type="evidence" value="ECO:0007669"/>
    <property type="project" value="InterPro"/>
</dbReference>
<feature type="transmembrane region" description="Helical" evidence="6">
    <location>
        <begin position="78"/>
        <end position="101"/>
    </location>
</feature>
<dbReference type="GO" id="GO:0140359">
    <property type="term" value="F:ABC-type transporter activity"/>
    <property type="evidence" value="ECO:0007669"/>
    <property type="project" value="InterPro"/>
</dbReference>
<evidence type="ECO:0000256" key="6">
    <source>
        <dbReference type="RuleBase" id="RU361157"/>
    </source>
</evidence>
<dbReference type="InterPro" id="IPR000412">
    <property type="entry name" value="ABC_2_transport"/>
</dbReference>
<reference evidence="10" key="2">
    <citation type="submission" date="2012-02" db="EMBL/GenBank/DDBJ databases">
        <title>Complete genome sequence of Blastococcus saxobsidens strain DD2.</title>
        <authorList>
            <person name="Genoscope."/>
        </authorList>
    </citation>
    <scope>NUCLEOTIDE SEQUENCE [LARGE SCALE GENOMIC DNA]</scope>
    <source>
        <strain evidence="10">DD2</strain>
    </source>
</reference>
<feature type="region of interest" description="Disordered" evidence="7">
    <location>
        <begin position="1"/>
        <end position="23"/>
    </location>
</feature>
<evidence type="ECO:0000256" key="7">
    <source>
        <dbReference type="SAM" id="MobiDB-lite"/>
    </source>
</evidence>
<feature type="transmembrane region" description="Helical" evidence="6">
    <location>
        <begin position="122"/>
        <end position="148"/>
    </location>
</feature>
<keyword evidence="4 6" id="KW-0472">Membrane</keyword>
<dbReference type="GO" id="GO:0046677">
    <property type="term" value="P:response to antibiotic"/>
    <property type="evidence" value="ECO:0007669"/>
    <property type="project" value="UniProtKB-KW"/>
</dbReference>
<protein>
    <recommendedName>
        <fullName evidence="6">Transport permease protein</fullName>
    </recommendedName>
</protein>
<dbReference type="PANTHER" id="PTHR43229">
    <property type="entry name" value="NODULATION PROTEIN J"/>
    <property type="match status" value="1"/>
</dbReference>
<dbReference type="KEGG" id="bsd:BLASA_4191"/>
<keyword evidence="5" id="KW-0046">Antibiotic resistance</keyword>
<feature type="transmembrane region" description="Helical" evidence="6">
    <location>
        <begin position="160"/>
        <end position="179"/>
    </location>
</feature>
<dbReference type="RefSeq" id="WP_014377889.1">
    <property type="nucleotide sequence ID" value="NC_016943.1"/>
</dbReference>
<reference evidence="9 10" key="1">
    <citation type="journal article" date="2012" name="J. Bacteriol.">
        <title>Genome Sequence of Blastococcus saxobsidens DD2, a Stone-Inhabiting Bacterium.</title>
        <authorList>
            <person name="Chouaia B."/>
            <person name="Crotti E."/>
            <person name="Brusetti L."/>
            <person name="Daffonchio D."/>
            <person name="Essoussi I."/>
            <person name="Nouioui I."/>
            <person name="Sbissi I."/>
            <person name="Ghodhbane-Gtari F."/>
            <person name="Gtari M."/>
            <person name="Vacherie B."/>
            <person name="Barbe V."/>
            <person name="Medigue C."/>
            <person name="Gury J."/>
            <person name="Pujic P."/>
            <person name="Normand P."/>
        </authorList>
    </citation>
    <scope>NUCLEOTIDE SEQUENCE [LARGE SCALE GENOMIC DNA]</scope>
    <source>
        <strain evidence="9 10">DD2</strain>
    </source>
</reference>
<dbReference type="InterPro" id="IPR013525">
    <property type="entry name" value="ABC2_TM"/>
</dbReference>
<sequence>MTTPTTTTPTTARRPATARPLPSLPSVYRSRASVELREFFRQRESVVFTLMLPVLLLVVFGAVLSFELGNGVTFTQYFMAGIIAAGILGASMQNLAISIATERSDGTLKGLAGTPMPKSAYFVGKVVQVLAVTVAIIAVLLLIGIVFYGIELPSGTEWLTFAWVAALGAAANTLLGIALSSLAKNGRSASATVTPFALLLQFISGVFFQFSEIPTWMQTVAAVFPLKWMAQGLRSVFLPDVMAAAEPAGSWELGRIALVLGAWCVVGLFLCVATFRWQDR</sequence>
<dbReference type="AlphaFoldDB" id="H6RLT8"/>
<dbReference type="PIRSF" id="PIRSF006648">
    <property type="entry name" value="DrrB"/>
    <property type="match status" value="1"/>
</dbReference>
<dbReference type="PROSITE" id="PS51012">
    <property type="entry name" value="ABC_TM2"/>
    <property type="match status" value="1"/>
</dbReference>
<comment type="similarity">
    <text evidence="6">Belongs to the ABC-2 integral membrane protein family.</text>
</comment>
<keyword evidence="10" id="KW-1185">Reference proteome</keyword>
<evidence type="ECO:0000256" key="4">
    <source>
        <dbReference type="ARBA" id="ARBA00023136"/>
    </source>
</evidence>
<dbReference type="InterPro" id="IPR047817">
    <property type="entry name" value="ABC2_TM_bact-type"/>
</dbReference>
<feature type="transmembrane region" description="Helical" evidence="6">
    <location>
        <begin position="191"/>
        <end position="210"/>
    </location>
</feature>
<dbReference type="eggNOG" id="COG0842">
    <property type="taxonomic scope" value="Bacteria"/>
</dbReference>
<dbReference type="HOGENOM" id="CLU_039483_4_0_11"/>
<feature type="transmembrane region" description="Helical" evidence="6">
    <location>
        <begin position="256"/>
        <end position="275"/>
    </location>
</feature>
<evidence type="ECO:0000256" key="2">
    <source>
        <dbReference type="ARBA" id="ARBA00022692"/>
    </source>
</evidence>
<proteinExistence type="inferred from homology"/>
<dbReference type="OrthoDB" id="9786643at2"/>
<feature type="compositionally biased region" description="Low complexity" evidence="7">
    <location>
        <begin position="1"/>
        <end position="20"/>
    </location>
</feature>
<accession>H6RLT8</accession>
<keyword evidence="6" id="KW-1003">Cell membrane</keyword>
<evidence type="ECO:0000256" key="3">
    <source>
        <dbReference type="ARBA" id="ARBA00022989"/>
    </source>
</evidence>
<dbReference type="STRING" id="1146883.BLASA_4191"/>
<dbReference type="Pfam" id="PF01061">
    <property type="entry name" value="ABC2_membrane"/>
    <property type="match status" value="1"/>
</dbReference>
<name>H6RLT8_BLASD</name>
<gene>
    <name evidence="9" type="ordered locus">BLASA_4191</name>
</gene>
<evidence type="ECO:0000259" key="8">
    <source>
        <dbReference type="PROSITE" id="PS51012"/>
    </source>
</evidence>
<evidence type="ECO:0000313" key="10">
    <source>
        <dbReference type="Proteomes" id="UP000007517"/>
    </source>
</evidence>
<keyword evidence="6" id="KW-0813">Transport</keyword>